<evidence type="ECO:0000256" key="1">
    <source>
        <dbReference type="SAM" id="MobiDB-lite"/>
    </source>
</evidence>
<feature type="transmembrane region" description="Helical" evidence="2">
    <location>
        <begin position="198"/>
        <end position="220"/>
    </location>
</feature>
<sequence>MSTPQDPNGTADRSRGSQAGDPRPSQSESNSSSHLGDDLYGSASGQSSQAQGQHQSVHPQPGQYQPGQPQGQHQSDPYSAANAAQYQSGQYPSHPYAADTPGPYVAQQGQNPYGGQGANPGQGKRPGFFKSLFDFRFDDFIAVRWAGIIYIITIVIAVLSWIGTILSSIMVGLAASAATTFYSGDFYTDAPGFNPWPLILAILLGWIVPLLWVIFVRLVLELVVSSVRTAQHTRRIADSVGR</sequence>
<dbReference type="RefSeq" id="WP_113902672.1">
    <property type="nucleotide sequence ID" value="NZ_QNSB01000001.1"/>
</dbReference>
<organism evidence="3 4">
    <name type="scientific">Brevibacterium celere</name>
    <dbReference type="NCBI Taxonomy" id="225845"/>
    <lineage>
        <taxon>Bacteria</taxon>
        <taxon>Bacillati</taxon>
        <taxon>Actinomycetota</taxon>
        <taxon>Actinomycetes</taxon>
        <taxon>Micrococcales</taxon>
        <taxon>Brevibacteriaceae</taxon>
        <taxon>Brevibacterium</taxon>
    </lineage>
</organism>
<proteinExistence type="predicted"/>
<reference evidence="3 4" key="1">
    <citation type="submission" date="2018-06" db="EMBL/GenBank/DDBJ databases">
        <title>Freshwater and sediment microbial communities from various areas in North America, analyzing microbe dynamics in response to fracking.</title>
        <authorList>
            <person name="Lamendella R."/>
        </authorList>
    </citation>
    <scope>NUCLEOTIDE SEQUENCE [LARGE SCALE GENOMIC DNA]</scope>
    <source>
        <strain evidence="3 4">3b_TX</strain>
    </source>
</reference>
<keyword evidence="2" id="KW-0472">Membrane</keyword>
<name>A0A366INI3_9MICO</name>
<evidence type="ECO:0000313" key="3">
    <source>
        <dbReference type="EMBL" id="RBP74625.1"/>
    </source>
</evidence>
<keyword evidence="2" id="KW-0812">Transmembrane</keyword>
<feature type="transmembrane region" description="Helical" evidence="2">
    <location>
        <begin position="145"/>
        <end position="178"/>
    </location>
</feature>
<keyword evidence="2" id="KW-1133">Transmembrane helix</keyword>
<dbReference type="AlphaFoldDB" id="A0A366INI3"/>
<dbReference type="EMBL" id="QNSB01000001">
    <property type="protein sequence ID" value="RBP74625.1"/>
    <property type="molecule type" value="Genomic_DNA"/>
</dbReference>
<feature type="region of interest" description="Disordered" evidence="1">
    <location>
        <begin position="1"/>
        <end position="120"/>
    </location>
</feature>
<dbReference type="Proteomes" id="UP000253509">
    <property type="component" value="Unassembled WGS sequence"/>
</dbReference>
<evidence type="ECO:0000313" key="4">
    <source>
        <dbReference type="Proteomes" id="UP000253509"/>
    </source>
</evidence>
<dbReference type="InterPro" id="IPR025557">
    <property type="entry name" value="DUF4282"/>
</dbReference>
<feature type="compositionally biased region" description="Low complexity" evidence="1">
    <location>
        <begin position="41"/>
        <end position="74"/>
    </location>
</feature>
<gene>
    <name evidence="3" type="ORF">DFO65_101349</name>
</gene>
<keyword evidence="4" id="KW-1185">Reference proteome</keyword>
<dbReference type="Pfam" id="PF14110">
    <property type="entry name" value="DUF4282"/>
    <property type="match status" value="1"/>
</dbReference>
<feature type="compositionally biased region" description="Polar residues" evidence="1">
    <location>
        <begin position="82"/>
        <end position="91"/>
    </location>
</feature>
<evidence type="ECO:0000256" key="2">
    <source>
        <dbReference type="SAM" id="Phobius"/>
    </source>
</evidence>
<comment type="caution">
    <text evidence="3">The sequence shown here is derived from an EMBL/GenBank/DDBJ whole genome shotgun (WGS) entry which is preliminary data.</text>
</comment>
<protein>
    <submittedName>
        <fullName evidence="3">Uncharacterized protein DUF4282</fullName>
    </submittedName>
</protein>
<accession>A0A366INI3</accession>